<dbReference type="CDD" id="cd00075">
    <property type="entry name" value="HATPase"/>
    <property type="match status" value="1"/>
</dbReference>
<dbReference type="PANTHER" id="PTHR43547:SF2">
    <property type="entry name" value="HYBRID SIGNAL TRANSDUCTION HISTIDINE KINASE C"/>
    <property type="match status" value="1"/>
</dbReference>
<dbReference type="SUPFAM" id="SSF47384">
    <property type="entry name" value="Homodimeric domain of signal transducing histidine kinase"/>
    <property type="match status" value="1"/>
</dbReference>
<dbReference type="SUPFAM" id="SSF46689">
    <property type="entry name" value="Homeodomain-like"/>
    <property type="match status" value="1"/>
</dbReference>
<dbReference type="GO" id="GO:0003700">
    <property type="term" value="F:DNA-binding transcription factor activity"/>
    <property type="evidence" value="ECO:0007669"/>
    <property type="project" value="InterPro"/>
</dbReference>
<dbReference type="InterPro" id="IPR018062">
    <property type="entry name" value="HTH_AraC-typ_CS"/>
</dbReference>
<keyword evidence="8" id="KW-0472">Membrane</keyword>
<dbReference type="Pfam" id="PF12833">
    <property type="entry name" value="HTH_18"/>
    <property type="match status" value="1"/>
</dbReference>
<dbReference type="InterPro" id="IPR015943">
    <property type="entry name" value="WD40/YVTN_repeat-like_dom_sf"/>
</dbReference>
<dbReference type="InterPro" id="IPR003661">
    <property type="entry name" value="HisK_dim/P_dom"/>
</dbReference>
<dbReference type="InterPro" id="IPR009057">
    <property type="entry name" value="Homeodomain-like_sf"/>
</dbReference>
<dbReference type="SMART" id="SM00342">
    <property type="entry name" value="HTH_ARAC"/>
    <property type="match status" value="1"/>
</dbReference>
<accession>A0A413V4E2</accession>
<dbReference type="PRINTS" id="PR00344">
    <property type="entry name" value="BCTRLSENSOR"/>
</dbReference>
<dbReference type="PROSITE" id="PS50109">
    <property type="entry name" value="HIS_KIN"/>
    <property type="match status" value="1"/>
</dbReference>
<dbReference type="Proteomes" id="UP000284379">
    <property type="component" value="Unassembled WGS sequence"/>
</dbReference>
<dbReference type="Pfam" id="PF07495">
    <property type="entry name" value="Y_Y_Y"/>
    <property type="match status" value="1"/>
</dbReference>
<dbReference type="Gene3D" id="2.130.10.10">
    <property type="entry name" value="YVTN repeat-like/Quinoprotein amine dehydrogenase"/>
    <property type="match status" value="2"/>
</dbReference>
<dbReference type="GO" id="GO:0000155">
    <property type="term" value="F:phosphorelay sensor kinase activity"/>
    <property type="evidence" value="ECO:0007669"/>
    <property type="project" value="InterPro"/>
</dbReference>
<evidence type="ECO:0000259" key="10">
    <source>
        <dbReference type="PROSITE" id="PS50109"/>
    </source>
</evidence>
<dbReference type="PROSITE" id="PS01124">
    <property type="entry name" value="HTH_ARAC_FAMILY_2"/>
    <property type="match status" value="1"/>
</dbReference>
<dbReference type="InterPro" id="IPR003594">
    <property type="entry name" value="HATPase_dom"/>
</dbReference>
<keyword evidence="3 7" id="KW-0597">Phosphoprotein</keyword>
<keyword evidence="4" id="KW-0805">Transcription regulation</keyword>
<evidence type="ECO:0000256" key="3">
    <source>
        <dbReference type="ARBA" id="ARBA00022553"/>
    </source>
</evidence>
<dbReference type="SUPFAM" id="SSF52172">
    <property type="entry name" value="CheY-like"/>
    <property type="match status" value="1"/>
</dbReference>
<evidence type="ECO:0000313" key="13">
    <source>
        <dbReference type="Proteomes" id="UP000284379"/>
    </source>
</evidence>
<evidence type="ECO:0000256" key="7">
    <source>
        <dbReference type="PROSITE-ProRule" id="PRU00169"/>
    </source>
</evidence>
<gene>
    <name evidence="12" type="ORF">DW888_20670</name>
</gene>
<evidence type="ECO:0000259" key="11">
    <source>
        <dbReference type="PROSITE" id="PS50110"/>
    </source>
</evidence>
<dbReference type="PANTHER" id="PTHR43547">
    <property type="entry name" value="TWO-COMPONENT HISTIDINE KINASE"/>
    <property type="match status" value="1"/>
</dbReference>
<dbReference type="InterPro" id="IPR013783">
    <property type="entry name" value="Ig-like_fold"/>
</dbReference>
<feature type="transmembrane region" description="Helical" evidence="8">
    <location>
        <begin position="798"/>
        <end position="820"/>
    </location>
</feature>
<dbReference type="Gene3D" id="2.60.40.10">
    <property type="entry name" value="Immunoglobulins"/>
    <property type="match status" value="1"/>
</dbReference>
<dbReference type="GO" id="GO:0043565">
    <property type="term" value="F:sequence-specific DNA binding"/>
    <property type="evidence" value="ECO:0007669"/>
    <property type="project" value="InterPro"/>
</dbReference>
<sequence length="1349" mass="153413">MNILYFSIEILYFSVFISGKRHFLILNSYFCIHIHVTMKATLCLILFLNLSVWSLLGQVHFTRLNNEDGLSHSEVKAILQDSYGYIWISTRNKLNRYDGCEFKVLDCYDPIANKRNNNTAALCEDMNRLLWVGTDEGVFIYDPVVETFTYLERWLNLQDAGFLYNWVSNIVADKEGNMWIVLPSCGILKVNVQTKAYKLYSNFGHTVFEKGGPLSLTVDGQGAVWVGCIDQGICRYDKTKDDFVQVLEETGVFRGKGVYAMLSCKESLFVALHEGRLLRYNKETGTLALHDFPEVDNVMIRCLMMPKDEELWVGTNNGVYIYNLLTENCTVFRNDSFDSHSLSCNTVTDMYIDKEKGIWVGTLYGGLNYQSRSAGNFTVYIPNDHPQSVQSQWIHGLYWDADMQKLWVGTEDEGCSVFDKKTSEFSRISARHTAPITYIRKINGNIWIGYFKNGLDIISPSMKITHYSSFELGLREESIYAFCEDHTGTIWISDGGGVYRAQKGTMRFERVTEFGNGYIQDIMEDSQGNIWIAAMGNGLYKYNIHSRKSKQYLADGKPGSISSNSVSSILEDSKGRIWVSTDRGGICCFQNGAFQAYSLTEGLPDDIVYRAVEDAHGNIWFGTNHGLVRLEPDTKDVQVFDKKDGLSVSRFNYNSVAMTDKGTIFMGTMHGLVSFNPGQFVRNDLIPSVYFTDFLVNGKNLLPNVINQYEKDYKITLNYDERNISIRFVALSFASPGANRYAYRMSNVDNDWIYTDKNVISYAGLTTGKYVLHVKGANNMGVWDETEKVLIIDVLPPWWASPMAYVIYVLVVLSLLFYWIRTYLKRIARRNEEKNLIYTIEKEKELYESKVAFFTNITHEIRTPLTLINGPLDLVIQESVLFPKNVQRYLGLIKQNVEQLLNLVNQLLDFKAAENMNKPLIFSEIKALHLIESLKERFSVLLSERNKTFEVIADRVAPDICVIADKDAVDKIMNNLIFNAIKYSDTRITVRVSRDDEFLILEIINDGLLVSKDMHEAIFEPFVRAENSKENIGVGIGLSLCRSLVEQHRGTLTYQEMEGLNCFVLKLPVRQKITENVQAVEMSNGQIQLNRNSIRVTLLIVDDHPDVVDFLSEQLYEEYTILTASDGVQALNVIEHNKVDIVLSDIIMPNMDGLSLCRNLKSEVNTSHILVVLLTSKNDVSTKIQGLEAGADAYIEKPFNLNYLSALLKSLIINKNRDISLQSSKPLVPIGQVEINKADENFVNQVVDIVNANISDPAFNVEVLTTKMCMSHSNFSKKLKGIVNMSPVEFIRFVRLNRAATILSQEDCQVNEVSILVGINSTSNFIQQFQKQFGKTPNEFRKECKRKGD</sequence>
<dbReference type="SMART" id="SM00448">
    <property type="entry name" value="REC"/>
    <property type="match status" value="1"/>
</dbReference>
<dbReference type="InterPro" id="IPR036890">
    <property type="entry name" value="HATPase_C_sf"/>
</dbReference>
<dbReference type="CDD" id="cd00082">
    <property type="entry name" value="HisKA"/>
    <property type="match status" value="1"/>
</dbReference>
<keyword evidence="5" id="KW-0238">DNA-binding</keyword>
<keyword evidence="6" id="KW-0804">Transcription</keyword>
<dbReference type="PROSITE" id="PS00041">
    <property type="entry name" value="HTH_ARAC_FAMILY_1"/>
    <property type="match status" value="1"/>
</dbReference>
<dbReference type="InterPro" id="IPR001789">
    <property type="entry name" value="Sig_transdc_resp-reg_receiver"/>
</dbReference>
<dbReference type="SMART" id="SM00387">
    <property type="entry name" value="HATPase_c"/>
    <property type="match status" value="1"/>
</dbReference>
<dbReference type="SUPFAM" id="SSF55874">
    <property type="entry name" value="ATPase domain of HSP90 chaperone/DNA topoisomerase II/histidine kinase"/>
    <property type="match status" value="1"/>
</dbReference>
<dbReference type="SUPFAM" id="SSF63829">
    <property type="entry name" value="Calcium-dependent phosphotriesterase"/>
    <property type="match status" value="3"/>
</dbReference>
<feature type="domain" description="HTH araC/xylS-type" evidence="9">
    <location>
        <begin position="1244"/>
        <end position="1343"/>
    </location>
</feature>
<dbReference type="Gene3D" id="1.10.287.130">
    <property type="match status" value="1"/>
</dbReference>
<dbReference type="Gene3D" id="3.40.50.2300">
    <property type="match status" value="1"/>
</dbReference>
<keyword evidence="8" id="KW-1133">Transmembrane helix</keyword>
<dbReference type="InterPro" id="IPR011006">
    <property type="entry name" value="CheY-like_superfamily"/>
</dbReference>
<organism evidence="12 13">
    <name type="scientific">Bacteroides nordii</name>
    <dbReference type="NCBI Taxonomy" id="291645"/>
    <lineage>
        <taxon>Bacteria</taxon>
        <taxon>Pseudomonadati</taxon>
        <taxon>Bacteroidota</taxon>
        <taxon>Bacteroidia</taxon>
        <taxon>Bacteroidales</taxon>
        <taxon>Bacteroidaceae</taxon>
        <taxon>Bacteroides</taxon>
    </lineage>
</organism>
<dbReference type="Gene3D" id="1.10.10.60">
    <property type="entry name" value="Homeodomain-like"/>
    <property type="match status" value="1"/>
</dbReference>
<evidence type="ECO:0000256" key="5">
    <source>
        <dbReference type="ARBA" id="ARBA00023125"/>
    </source>
</evidence>
<dbReference type="InterPro" id="IPR005467">
    <property type="entry name" value="His_kinase_dom"/>
</dbReference>
<feature type="domain" description="Histidine kinase" evidence="10">
    <location>
        <begin position="856"/>
        <end position="1071"/>
    </location>
</feature>
<reference evidence="12 13" key="1">
    <citation type="submission" date="2018-08" db="EMBL/GenBank/DDBJ databases">
        <title>A genome reference for cultivated species of the human gut microbiota.</title>
        <authorList>
            <person name="Zou Y."/>
            <person name="Xue W."/>
            <person name="Luo G."/>
        </authorList>
    </citation>
    <scope>NUCLEOTIDE SEQUENCE [LARGE SCALE GENOMIC DNA]</scope>
    <source>
        <strain evidence="12 13">AM40-30BH</strain>
    </source>
</reference>
<dbReference type="Pfam" id="PF07494">
    <property type="entry name" value="Reg_prop"/>
    <property type="match status" value="5"/>
</dbReference>
<evidence type="ECO:0000313" key="12">
    <source>
        <dbReference type="EMBL" id="RHB28433.1"/>
    </source>
</evidence>
<name>A0A413V4E2_9BACE</name>
<evidence type="ECO:0000256" key="2">
    <source>
        <dbReference type="ARBA" id="ARBA00012438"/>
    </source>
</evidence>
<dbReference type="Pfam" id="PF00512">
    <property type="entry name" value="HisKA"/>
    <property type="match status" value="1"/>
</dbReference>
<dbReference type="PROSITE" id="PS50110">
    <property type="entry name" value="RESPONSE_REGULATORY"/>
    <property type="match status" value="1"/>
</dbReference>
<evidence type="ECO:0000256" key="1">
    <source>
        <dbReference type="ARBA" id="ARBA00000085"/>
    </source>
</evidence>
<evidence type="ECO:0000259" key="9">
    <source>
        <dbReference type="PROSITE" id="PS01124"/>
    </source>
</evidence>
<dbReference type="Pfam" id="PF00072">
    <property type="entry name" value="Response_reg"/>
    <property type="match status" value="1"/>
</dbReference>
<comment type="caution">
    <text evidence="12">The sequence shown here is derived from an EMBL/GenBank/DDBJ whole genome shotgun (WGS) entry which is preliminary data.</text>
</comment>
<feature type="domain" description="Response regulatory" evidence="11">
    <location>
        <begin position="1097"/>
        <end position="1212"/>
    </location>
</feature>
<proteinExistence type="predicted"/>
<dbReference type="InterPro" id="IPR036097">
    <property type="entry name" value="HisK_dim/P_sf"/>
</dbReference>
<dbReference type="Pfam" id="PF02518">
    <property type="entry name" value="HATPase_c"/>
    <property type="match status" value="1"/>
</dbReference>
<dbReference type="Gene3D" id="3.30.565.10">
    <property type="entry name" value="Histidine kinase-like ATPase, C-terminal domain"/>
    <property type="match status" value="1"/>
</dbReference>
<dbReference type="InterPro" id="IPR011110">
    <property type="entry name" value="Reg_prop"/>
</dbReference>
<dbReference type="EMBL" id="QSGO01000040">
    <property type="protein sequence ID" value="RHB28433.1"/>
    <property type="molecule type" value="Genomic_DNA"/>
</dbReference>
<protein>
    <recommendedName>
        <fullName evidence="2">histidine kinase</fullName>
        <ecNumber evidence="2">2.7.13.3</ecNumber>
    </recommendedName>
</protein>
<dbReference type="InterPro" id="IPR004358">
    <property type="entry name" value="Sig_transdc_His_kin-like_C"/>
</dbReference>
<evidence type="ECO:0000256" key="8">
    <source>
        <dbReference type="SAM" id="Phobius"/>
    </source>
</evidence>
<dbReference type="FunFam" id="1.10.287.130:FF:000045">
    <property type="entry name" value="Two-component system sensor histidine kinase/response regulator"/>
    <property type="match status" value="1"/>
</dbReference>
<evidence type="ECO:0000256" key="6">
    <source>
        <dbReference type="ARBA" id="ARBA00023163"/>
    </source>
</evidence>
<keyword evidence="8" id="KW-0812">Transmembrane</keyword>
<dbReference type="EC" id="2.7.13.3" evidence="2"/>
<dbReference type="SMART" id="SM00388">
    <property type="entry name" value="HisKA"/>
    <property type="match status" value="1"/>
</dbReference>
<feature type="modified residue" description="4-aspartylphosphate" evidence="7">
    <location>
        <position position="1145"/>
    </location>
</feature>
<dbReference type="InterPro" id="IPR018060">
    <property type="entry name" value="HTH_AraC"/>
</dbReference>
<dbReference type="InterPro" id="IPR011123">
    <property type="entry name" value="Y_Y_Y"/>
</dbReference>
<evidence type="ECO:0000256" key="4">
    <source>
        <dbReference type="ARBA" id="ARBA00023015"/>
    </source>
</evidence>
<comment type="catalytic activity">
    <reaction evidence="1">
        <text>ATP + protein L-histidine = ADP + protein N-phospho-L-histidine.</text>
        <dbReference type="EC" id="2.7.13.3"/>
    </reaction>
</comment>